<accession>A0A9N7UWP4</accession>
<evidence type="ECO:0000313" key="2">
    <source>
        <dbReference type="Proteomes" id="UP001153269"/>
    </source>
</evidence>
<dbReference type="Proteomes" id="UP001153269">
    <property type="component" value="Unassembled WGS sequence"/>
</dbReference>
<evidence type="ECO:0000313" key="1">
    <source>
        <dbReference type="EMBL" id="CAB1437728.1"/>
    </source>
</evidence>
<keyword evidence="2" id="KW-1185">Reference proteome</keyword>
<organism evidence="1 2">
    <name type="scientific">Pleuronectes platessa</name>
    <name type="common">European plaice</name>
    <dbReference type="NCBI Taxonomy" id="8262"/>
    <lineage>
        <taxon>Eukaryota</taxon>
        <taxon>Metazoa</taxon>
        <taxon>Chordata</taxon>
        <taxon>Craniata</taxon>
        <taxon>Vertebrata</taxon>
        <taxon>Euteleostomi</taxon>
        <taxon>Actinopterygii</taxon>
        <taxon>Neopterygii</taxon>
        <taxon>Teleostei</taxon>
        <taxon>Neoteleostei</taxon>
        <taxon>Acanthomorphata</taxon>
        <taxon>Carangaria</taxon>
        <taxon>Pleuronectiformes</taxon>
        <taxon>Pleuronectoidei</taxon>
        <taxon>Pleuronectidae</taxon>
        <taxon>Pleuronectes</taxon>
    </lineage>
</organism>
<dbReference type="EMBL" id="CADEAL010002064">
    <property type="protein sequence ID" value="CAB1437728.1"/>
    <property type="molecule type" value="Genomic_DNA"/>
</dbReference>
<sequence length="241" mass="26920">FTFSIEMSGSCNGTMRLKKLKVFFRENSHHKSVLYRWLKKFLSTGRKPAARDRSFKDFSVLQKSAPLQSAATYRFLSLTVLCCSGGEKGRLQGSCPGRMVLPTMMDLQNEADLNMEEVEVLWVPTSLGVKEDIVTNTGTKTQSSPTECKLSGVRRGSVMAFEVEAAREAQNAFITHEDGEGRLHENIYMKDFLSQFALNAQSVVVDSFHVPEQICSQFVEIVTAPPTANRRSASFDNFNAL</sequence>
<dbReference type="AlphaFoldDB" id="A0A9N7UWP4"/>
<feature type="non-terminal residue" evidence="1">
    <location>
        <position position="241"/>
    </location>
</feature>
<reference evidence="1" key="1">
    <citation type="submission" date="2020-03" db="EMBL/GenBank/DDBJ databases">
        <authorList>
            <person name="Weist P."/>
        </authorList>
    </citation>
    <scope>NUCLEOTIDE SEQUENCE</scope>
</reference>
<gene>
    <name evidence="1" type="ORF">PLEPLA_LOCUS25747</name>
</gene>
<protein>
    <submittedName>
        <fullName evidence="1">Uncharacterized protein</fullName>
    </submittedName>
</protein>
<comment type="caution">
    <text evidence="1">The sequence shown here is derived from an EMBL/GenBank/DDBJ whole genome shotgun (WGS) entry which is preliminary data.</text>
</comment>
<name>A0A9N7UWP4_PLEPL</name>
<proteinExistence type="predicted"/>